<dbReference type="EMBL" id="CP026108">
    <property type="protein sequence ID" value="AUT75976.1"/>
    <property type="molecule type" value="Genomic_DNA"/>
</dbReference>
<organism evidence="1 2">
    <name type="scientific">Paraburkholderia hospita</name>
    <dbReference type="NCBI Taxonomy" id="169430"/>
    <lineage>
        <taxon>Bacteria</taxon>
        <taxon>Pseudomonadati</taxon>
        <taxon>Pseudomonadota</taxon>
        <taxon>Betaproteobacteria</taxon>
        <taxon>Burkholderiales</taxon>
        <taxon>Burkholderiaceae</taxon>
        <taxon>Paraburkholderia</taxon>
    </lineage>
</organism>
<reference evidence="1 2" key="1">
    <citation type="submission" date="2018-01" db="EMBL/GenBank/DDBJ databases">
        <title>Species boundaries and ecological features among Paraburkholderia terrae DSMZ17804T, P. hospita DSMZ17164T and P. caribensis DSMZ13236T.</title>
        <authorList>
            <person name="Pratama A.A."/>
        </authorList>
    </citation>
    <scope>NUCLEOTIDE SEQUENCE [LARGE SCALE GENOMIC DNA]</scope>
    <source>
        <strain evidence="1 2">DSM 17164</strain>
    </source>
</reference>
<protein>
    <submittedName>
        <fullName evidence="1">Uncharacterized protein</fullName>
    </submittedName>
</protein>
<name>A0AAN1JLB7_9BURK</name>
<accession>A0AAN1JLB7</accession>
<gene>
    <name evidence="1" type="ORF">C2L64_47955</name>
</gene>
<dbReference type="AlphaFoldDB" id="A0AAN1JLB7"/>
<evidence type="ECO:0000313" key="1">
    <source>
        <dbReference type="EMBL" id="AUT75976.1"/>
    </source>
</evidence>
<evidence type="ECO:0000313" key="2">
    <source>
        <dbReference type="Proteomes" id="UP000236649"/>
    </source>
</evidence>
<dbReference type="Proteomes" id="UP000236649">
    <property type="component" value="Chromosome 4"/>
</dbReference>
<proteinExistence type="predicted"/>
<dbReference type="KEGG" id="phs:C2L64_47955"/>
<sequence length="83" mass="9196">MFVFRRQHAEHHMPLDILDDDDPEFHYYSEQGKIIDGPAKSKKTANVQSGDTGIARTAYTAPITGIVIMQTDSACSSIDQDPT</sequence>